<dbReference type="Proteomes" id="UP000656548">
    <property type="component" value="Unassembled WGS sequence"/>
</dbReference>
<feature type="transmembrane region" description="Helical" evidence="1">
    <location>
        <begin position="16"/>
        <end position="35"/>
    </location>
</feature>
<dbReference type="Pfam" id="PF10825">
    <property type="entry name" value="DUF2752"/>
    <property type="match status" value="1"/>
</dbReference>
<dbReference type="InterPro" id="IPR021215">
    <property type="entry name" value="DUF2752"/>
</dbReference>
<keyword evidence="3" id="KW-1185">Reference proteome</keyword>
<feature type="transmembrane region" description="Helical" evidence="1">
    <location>
        <begin position="78"/>
        <end position="103"/>
    </location>
</feature>
<evidence type="ECO:0000256" key="1">
    <source>
        <dbReference type="SAM" id="Phobius"/>
    </source>
</evidence>
<keyword evidence="1" id="KW-0472">Membrane</keyword>
<keyword evidence="1" id="KW-1133">Transmembrane helix</keyword>
<accession>A0ABR9L3T9</accession>
<keyword evidence="1" id="KW-0812">Transmembrane</keyword>
<gene>
    <name evidence="2" type="ORF">H4W30_002435</name>
</gene>
<evidence type="ECO:0000313" key="2">
    <source>
        <dbReference type="EMBL" id="MBE1575388.1"/>
    </source>
</evidence>
<name>A0ABR9L3T9_9PSEU</name>
<organism evidence="2 3">
    <name type="scientific">Amycolatopsis roodepoortensis</name>
    <dbReference type="NCBI Taxonomy" id="700274"/>
    <lineage>
        <taxon>Bacteria</taxon>
        <taxon>Bacillati</taxon>
        <taxon>Actinomycetota</taxon>
        <taxon>Actinomycetes</taxon>
        <taxon>Pseudonocardiales</taxon>
        <taxon>Pseudonocardiaceae</taxon>
        <taxon>Amycolatopsis</taxon>
    </lineage>
</organism>
<comment type="caution">
    <text evidence="2">The sequence shown here is derived from an EMBL/GenBank/DDBJ whole genome shotgun (WGS) entry which is preliminary data.</text>
</comment>
<feature type="transmembrane region" description="Helical" evidence="1">
    <location>
        <begin position="115"/>
        <end position="132"/>
    </location>
</feature>
<reference evidence="2 3" key="1">
    <citation type="submission" date="2020-10" db="EMBL/GenBank/DDBJ databases">
        <title>Sequencing the genomes of 1000 actinobacteria strains.</title>
        <authorList>
            <person name="Klenk H.-P."/>
        </authorList>
    </citation>
    <scope>NUCLEOTIDE SEQUENCE [LARGE SCALE GENOMIC DNA]</scope>
    <source>
        <strain evidence="2 3">DSM 46661</strain>
    </source>
</reference>
<proteinExistence type="predicted"/>
<dbReference type="RefSeq" id="WP_192742911.1">
    <property type="nucleotide sequence ID" value="NZ_JADBEJ010000004.1"/>
</dbReference>
<dbReference type="EMBL" id="JADBEJ010000004">
    <property type="protein sequence ID" value="MBE1575388.1"/>
    <property type="molecule type" value="Genomic_DNA"/>
</dbReference>
<evidence type="ECO:0000313" key="3">
    <source>
        <dbReference type="Proteomes" id="UP000656548"/>
    </source>
</evidence>
<protein>
    <recommendedName>
        <fullName evidence="4">DUF2752 domain-containing protein</fullName>
    </recommendedName>
</protein>
<evidence type="ECO:0008006" key="4">
    <source>
        <dbReference type="Google" id="ProtNLM"/>
    </source>
</evidence>
<sequence length="146" mass="15770">MTGQVLVSLDRDRHRGLTIAAAVFLVGAVTLRVVGVPTIDLHGPLHYLGVMDPLCGGTRATFLLLTGDAAAAARYNPLIFPLAAAVLCVLVRSGVGLVAGRWLEIRLPRRWRRGVVVILIVAMAALSVRQQWNAELLMQSWPVARS</sequence>